<dbReference type="PROSITE" id="PS50893">
    <property type="entry name" value="ABC_TRANSPORTER_2"/>
    <property type="match status" value="1"/>
</dbReference>
<evidence type="ECO:0000256" key="1">
    <source>
        <dbReference type="ARBA" id="ARBA00004651"/>
    </source>
</evidence>
<feature type="transmembrane region" description="Helical" evidence="8">
    <location>
        <begin position="20"/>
        <end position="43"/>
    </location>
</feature>
<evidence type="ECO:0000256" key="7">
    <source>
        <dbReference type="SAM" id="MobiDB-lite"/>
    </source>
</evidence>
<gene>
    <name evidence="11" type="ORF">B1A74_11585</name>
</gene>
<comment type="caution">
    <text evidence="11">The sequence shown here is derived from an EMBL/GenBank/DDBJ whole genome shotgun (WGS) entry which is preliminary data.</text>
</comment>
<keyword evidence="3" id="KW-0547">Nucleotide-binding</keyword>
<accession>A0A1V2ZW84</accession>
<dbReference type="PANTHER" id="PTHR24221:SF653">
    <property type="entry name" value="TRANSPORT ATP-BINDING PROTEIN CYDC"/>
    <property type="match status" value="1"/>
</dbReference>
<dbReference type="Pfam" id="PF00005">
    <property type="entry name" value="ABC_tran"/>
    <property type="match status" value="1"/>
</dbReference>
<keyword evidence="5 8" id="KW-1133">Transmembrane helix</keyword>
<sequence>MTDREYLQRLFASRLGWSLLAWLLLAVTWVSGIVLLALSGWFITATALAGAGMLATLDIYSPSGGIRAAAVLRTVARYFERVTGHEAVLRILADLRATTFRQLARWPARSLASLRSGDLQARLTSDIDTLDAIPLRVVGPMVGALLALVSAVAIALWLAPPQAALLLLVAAAITLITAAIAATAGQRRGRRLVREESNERVALLDYFGGLPELTAFGRLEEHRAALARRAREGAARRLTQERAGVLGEQGVQLVVMLTTLAMLGYALHAYAEGLISGPVAVLLTLMTLGLNEALGSLPGAWWRLGESLEAARRLRETEAGAEAPEPAGAEPVDLPPGPLEARGLSVGFRADRPLAGPLDIRPEPGYPLVVHGISGRGKTALLETLAGELTPTGGELLWGERDLTTLDPDTRHRVIGYLPQRVRLLDDSLAANLRLGQPELSADRLWAVLDQVRIAPLLQRMGYSLDYPLGEDAGNLSGGQARRVALAWLLLQDRPVALLDEPFAGLDEATEAAILERIGPWLEARQTVIVTHAPRRMPAHWPRLAL</sequence>
<dbReference type="GO" id="GO:0034040">
    <property type="term" value="F:ATPase-coupled lipid transmembrane transporter activity"/>
    <property type="evidence" value="ECO:0007669"/>
    <property type="project" value="TreeGrafter"/>
</dbReference>
<feature type="domain" description="ABC transmembrane type-1" evidence="10">
    <location>
        <begin position="23"/>
        <end position="301"/>
    </location>
</feature>
<evidence type="ECO:0000256" key="4">
    <source>
        <dbReference type="ARBA" id="ARBA00022840"/>
    </source>
</evidence>
<evidence type="ECO:0000256" key="8">
    <source>
        <dbReference type="SAM" id="Phobius"/>
    </source>
</evidence>
<dbReference type="Gene3D" id="1.20.1560.10">
    <property type="entry name" value="ABC transporter type 1, transmembrane domain"/>
    <property type="match status" value="1"/>
</dbReference>
<keyword evidence="12" id="KW-1185">Reference proteome</keyword>
<dbReference type="Gene3D" id="3.40.50.300">
    <property type="entry name" value="P-loop containing nucleotide triphosphate hydrolases"/>
    <property type="match status" value="1"/>
</dbReference>
<dbReference type="EMBL" id="MUZR01000051">
    <property type="protein sequence ID" value="OOC09380.1"/>
    <property type="molecule type" value="Genomic_DNA"/>
</dbReference>
<comment type="subcellular location">
    <subcellularLocation>
        <location evidence="1">Cell membrane</location>
        <topology evidence="1">Multi-pass membrane protein</topology>
    </subcellularLocation>
</comment>
<dbReference type="InterPro" id="IPR039421">
    <property type="entry name" value="Type_1_exporter"/>
</dbReference>
<evidence type="ECO:0000313" key="12">
    <source>
        <dbReference type="Proteomes" id="UP000189177"/>
    </source>
</evidence>
<dbReference type="PANTHER" id="PTHR24221">
    <property type="entry name" value="ATP-BINDING CASSETTE SUB-FAMILY B"/>
    <property type="match status" value="1"/>
</dbReference>
<dbReference type="InterPro" id="IPR014223">
    <property type="entry name" value="ABC_CydC/D"/>
</dbReference>
<dbReference type="Proteomes" id="UP000189177">
    <property type="component" value="Unassembled WGS sequence"/>
</dbReference>
<feature type="region of interest" description="Disordered" evidence="7">
    <location>
        <begin position="315"/>
        <end position="336"/>
    </location>
</feature>
<dbReference type="InterPro" id="IPR003593">
    <property type="entry name" value="AAA+_ATPase"/>
</dbReference>
<dbReference type="InterPro" id="IPR027417">
    <property type="entry name" value="P-loop_NTPase"/>
</dbReference>
<evidence type="ECO:0000259" key="9">
    <source>
        <dbReference type="PROSITE" id="PS50893"/>
    </source>
</evidence>
<evidence type="ECO:0000256" key="2">
    <source>
        <dbReference type="ARBA" id="ARBA00022692"/>
    </source>
</evidence>
<feature type="transmembrane region" description="Helical" evidence="8">
    <location>
        <begin position="274"/>
        <end position="294"/>
    </location>
</feature>
<evidence type="ECO:0000256" key="3">
    <source>
        <dbReference type="ARBA" id="ARBA00022741"/>
    </source>
</evidence>
<dbReference type="GO" id="GO:0140359">
    <property type="term" value="F:ABC-type transporter activity"/>
    <property type="evidence" value="ECO:0007669"/>
    <property type="project" value="InterPro"/>
</dbReference>
<feature type="transmembrane region" description="Helical" evidence="8">
    <location>
        <begin position="137"/>
        <end position="158"/>
    </location>
</feature>
<keyword evidence="2 8" id="KW-0812">Transmembrane</keyword>
<feature type="transmembrane region" description="Helical" evidence="8">
    <location>
        <begin position="164"/>
        <end position="184"/>
    </location>
</feature>
<evidence type="ECO:0000256" key="5">
    <source>
        <dbReference type="ARBA" id="ARBA00022989"/>
    </source>
</evidence>
<feature type="compositionally biased region" description="Low complexity" evidence="7">
    <location>
        <begin position="320"/>
        <end position="331"/>
    </location>
</feature>
<reference evidence="11 12" key="1">
    <citation type="submission" date="2017-02" db="EMBL/GenBank/DDBJ databases">
        <title>Genomic diversity within the haloalkaliphilic genus Thioalkalivibrio.</title>
        <authorList>
            <person name="Ahn A.-C."/>
            <person name="Meier-Kolthoff J."/>
            <person name="Overmars L."/>
            <person name="Richter M."/>
            <person name="Woyke T."/>
            <person name="Sorokin D.Y."/>
            <person name="Muyzer G."/>
        </authorList>
    </citation>
    <scope>NUCLEOTIDE SEQUENCE [LARGE SCALE GENOMIC DNA]</scope>
    <source>
        <strain evidence="11 12">HL17</strain>
    </source>
</reference>
<keyword evidence="6 8" id="KW-0472">Membrane</keyword>
<dbReference type="InterPro" id="IPR011527">
    <property type="entry name" value="ABC1_TM_dom"/>
</dbReference>
<evidence type="ECO:0000313" key="11">
    <source>
        <dbReference type="EMBL" id="OOC09380.1"/>
    </source>
</evidence>
<dbReference type="STRING" id="252474.B1A74_11585"/>
<feature type="domain" description="ABC transporter" evidence="9">
    <location>
        <begin position="339"/>
        <end position="546"/>
    </location>
</feature>
<evidence type="ECO:0000259" key="10">
    <source>
        <dbReference type="PROSITE" id="PS50929"/>
    </source>
</evidence>
<dbReference type="Pfam" id="PF00664">
    <property type="entry name" value="ABC_membrane"/>
    <property type="match status" value="1"/>
</dbReference>
<dbReference type="SUPFAM" id="SSF90123">
    <property type="entry name" value="ABC transporter transmembrane region"/>
    <property type="match status" value="1"/>
</dbReference>
<dbReference type="GO" id="GO:0005886">
    <property type="term" value="C:plasma membrane"/>
    <property type="evidence" value="ECO:0007669"/>
    <property type="project" value="UniProtKB-SubCell"/>
</dbReference>
<organism evidence="11 12">
    <name type="scientific">Thioalkalivibrio halophilus</name>
    <dbReference type="NCBI Taxonomy" id="252474"/>
    <lineage>
        <taxon>Bacteria</taxon>
        <taxon>Pseudomonadati</taxon>
        <taxon>Pseudomonadota</taxon>
        <taxon>Gammaproteobacteria</taxon>
        <taxon>Chromatiales</taxon>
        <taxon>Ectothiorhodospiraceae</taxon>
        <taxon>Thioalkalivibrio</taxon>
    </lineage>
</organism>
<evidence type="ECO:0000256" key="6">
    <source>
        <dbReference type="ARBA" id="ARBA00023136"/>
    </source>
</evidence>
<protein>
    <submittedName>
        <fullName evidence="11">Thiol reductant ABC exporter subunit CydC</fullName>
    </submittedName>
</protein>
<dbReference type="GO" id="GO:0034775">
    <property type="term" value="P:glutathione transmembrane transport"/>
    <property type="evidence" value="ECO:0007669"/>
    <property type="project" value="InterPro"/>
</dbReference>
<dbReference type="OrthoDB" id="6336411at2"/>
<dbReference type="GO" id="GO:0005524">
    <property type="term" value="F:ATP binding"/>
    <property type="evidence" value="ECO:0007669"/>
    <property type="project" value="UniProtKB-KW"/>
</dbReference>
<name>A0A1V2ZW84_9GAMM</name>
<dbReference type="GO" id="GO:0045454">
    <property type="term" value="P:cell redox homeostasis"/>
    <property type="evidence" value="ECO:0007669"/>
    <property type="project" value="InterPro"/>
</dbReference>
<dbReference type="InterPro" id="IPR036640">
    <property type="entry name" value="ABC1_TM_sf"/>
</dbReference>
<keyword evidence="4" id="KW-0067">ATP-binding</keyword>
<dbReference type="SMART" id="SM00382">
    <property type="entry name" value="AAA"/>
    <property type="match status" value="1"/>
</dbReference>
<dbReference type="PROSITE" id="PS50929">
    <property type="entry name" value="ABC_TM1F"/>
    <property type="match status" value="1"/>
</dbReference>
<dbReference type="NCBIfam" id="TIGR02868">
    <property type="entry name" value="CydC"/>
    <property type="match status" value="1"/>
</dbReference>
<dbReference type="RefSeq" id="WP_077244731.1">
    <property type="nucleotide sequence ID" value="NZ_MUZR01000051.1"/>
</dbReference>
<dbReference type="InterPro" id="IPR003439">
    <property type="entry name" value="ABC_transporter-like_ATP-bd"/>
</dbReference>
<proteinExistence type="predicted"/>
<dbReference type="AlphaFoldDB" id="A0A1V2ZW84"/>
<dbReference type="GO" id="GO:0016887">
    <property type="term" value="F:ATP hydrolysis activity"/>
    <property type="evidence" value="ECO:0007669"/>
    <property type="project" value="InterPro"/>
</dbReference>
<dbReference type="SUPFAM" id="SSF52540">
    <property type="entry name" value="P-loop containing nucleoside triphosphate hydrolases"/>
    <property type="match status" value="1"/>
</dbReference>